<evidence type="ECO:0000256" key="1">
    <source>
        <dbReference type="SAM" id="Phobius"/>
    </source>
</evidence>
<name>A0A7E4VGY7_PANRE</name>
<keyword evidence="1" id="KW-0812">Transmembrane</keyword>
<reference evidence="3" key="2">
    <citation type="submission" date="2020-10" db="UniProtKB">
        <authorList>
            <consortium name="WormBaseParasite"/>
        </authorList>
    </citation>
    <scope>IDENTIFICATION</scope>
</reference>
<organism evidence="2 3">
    <name type="scientific">Panagrellus redivivus</name>
    <name type="common">Microworm</name>
    <dbReference type="NCBI Taxonomy" id="6233"/>
    <lineage>
        <taxon>Eukaryota</taxon>
        <taxon>Metazoa</taxon>
        <taxon>Ecdysozoa</taxon>
        <taxon>Nematoda</taxon>
        <taxon>Chromadorea</taxon>
        <taxon>Rhabditida</taxon>
        <taxon>Tylenchina</taxon>
        <taxon>Panagrolaimomorpha</taxon>
        <taxon>Panagrolaimoidea</taxon>
        <taxon>Panagrolaimidae</taxon>
        <taxon>Panagrellus</taxon>
    </lineage>
</organism>
<dbReference type="WBParaSite" id="Pan_g20892.t1">
    <property type="protein sequence ID" value="Pan_g20892.t1"/>
    <property type="gene ID" value="Pan_g20892"/>
</dbReference>
<feature type="transmembrane region" description="Helical" evidence="1">
    <location>
        <begin position="22"/>
        <end position="48"/>
    </location>
</feature>
<dbReference type="Proteomes" id="UP000492821">
    <property type="component" value="Unassembled WGS sequence"/>
</dbReference>
<sequence length="89" mass="9809">MGVHHFGDGPFPPFDPKLPSTAAAFLFLMAVCSIWPISLSVAAFATFFSASWVIDPLYQVDLNVPDCRSPNAAYNCDANTLRFHCVTWL</sequence>
<keyword evidence="1" id="KW-1133">Transmembrane helix</keyword>
<keyword evidence="2" id="KW-1185">Reference proteome</keyword>
<proteinExistence type="predicted"/>
<dbReference type="AlphaFoldDB" id="A0A7E4VGY7"/>
<protein>
    <submittedName>
        <fullName evidence="3">Transmembrane protein</fullName>
    </submittedName>
</protein>
<reference evidence="2" key="1">
    <citation type="journal article" date="2013" name="Genetics">
        <title>The draft genome and transcriptome of Panagrellus redivivus are shaped by the harsh demands of a free-living lifestyle.</title>
        <authorList>
            <person name="Srinivasan J."/>
            <person name="Dillman A.R."/>
            <person name="Macchietto M.G."/>
            <person name="Heikkinen L."/>
            <person name="Lakso M."/>
            <person name="Fracchia K.M."/>
            <person name="Antoshechkin I."/>
            <person name="Mortazavi A."/>
            <person name="Wong G."/>
            <person name="Sternberg P.W."/>
        </authorList>
    </citation>
    <scope>NUCLEOTIDE SEQUENCE [LARGE SCALE GENOMIC DNA]</scope>
    <source>
        <strain evidence="2">MT8872</strain>
    </source>
</reference>
<accession>A0A7E4VGY7</accession>
<evidence type="ECO:0000313" key="3">
    <source>
        <dbReference type="WBParaSite" id="Pan_g20892.t1"/>
    </source>
</evidence>
<evidence type="ECO:0000313" key="2">
    <source>
        <dbReference type="Proteomes" id="UP000492821"/>
    </source>
</evidence>
<keyword evidence="1" id="KW-0472">Membrane</keyword>